<evidence type="ECO:0000256" key="10">
    <source>
        <dbReference type="ARBA" id="ARBA00023002"/>
    </source>
</evidence>
<dbReference type="OrthoDB" id="9632889at2759"/>
<dbReference type="AlphaFoldDB" id="A0A1A6GW07"/>
<evidence type="ECO:0000256" key="1">
    <source>
        <dbReference type="ARBA" id="ARBA00001971"/>
    </source>
</evidence>
<dbReference type="GO" id="GO:0005789">
    <property type="term" value="C:endoplasmic reticulum membrane"/>
    <property type="evidence" value="ECO:0007669"/>
    <property type="project" value="UniProtKB-SubCell"/>
</dbReference>
<dbReference type="EMBL" id="LZPO01066859">
    <property type="protein sequence ID" value="OBS69810.1"/>
    <property type="molecule type" value="Genomic_DNA"/>
</dbReference>
<keyword evidence="10" id="KW-0560">Oxidoreductase</keyword>
<keyword evidence="7" id="KW-0479">Metal-binding</keyword>
<sequence length="85" mass="9409">MLTILIRVKGEDHLTPPGLAYGLLAKRFGPVFTLHLGSRRVVVLHGYKAVKEVLLTHKNEFSGRGDIPVFQDKDKGELASWAIGE</sequence>
<keyword evidence="12" id="KW-0503">Monooxygenase</keyword>
<evidence type="ECO:0000256" key="5">
    <source>
        <dbReference type="ARBA" id="ARBA00012109"/>
    </source>
</evidence>
<dbReference type="GO" id="GO:0019373">
    <property type="term" value="P:epoxygenase P450 pathway"/>
    <property type="evidence" value="ECO:0007669"/>
    <property type="project" value="TreeGrafter"/>
</dbReference>
<reference evidence="14 15" key="1">
    <citation type="submission" date="2016-06" db="EMBL/GenBank/DDBJ databases">
        <title>The Draft Genome Sequence and Annotation of the Desert Woodrat Neotoma lepida.</title>
        <authorList>
            <person name="Campbell M."/>
            <person name="Oakeson K.F."/>
            <person name="Yandell M."/>
            <person name="Halpert J.R."/>
            <person name="Dearing D."/>
        </authorList>
    </citation>
    <scope>NUCLEOTIDE SEQUENCE [LARGE SCALE GENOMIC DNA]</scope>
    <source>
        <strain evidence="14">417</strain>
        <tissue evidence="14">Liver</tissue>
    </source>
</reference>
<keyword evidence="8" id="KW-0256">Endoplasmic reticulum</keyword>
<organism evidence="14 15">
    <name type="scientific">Neotoma lepida</name>
    <name type="common">Desert woodrat</name>
    <dbReference type="NCBI Taxonomy" id="56216"/>
    <lineage>
        <taxon>Eukaryota</taxon>
        <taxon>Metazoa</taxon>
        <taxon>Chordata</taxon>
        <taxon>Craniata</taxon>
        <taxon>Vertebrata</taxon>
        <taxon>Euteleostomi</taxon>
        <taxon>Mammalia</taxon>
        <taxon>Eutheria</taxon>
        <taxon>Euarchontoglires</taxon>
        <taxon>Glires</taxon>
        <taxon>Rodentia</taxon>
        <taxon>Myomorpha</taxon>
        <taxon>Muroidea</taxon>
        <taxon>Cricetidae</taxon>
        <taxon>Neotominae</taxon>
        <taxon>Neotoma</taxon>
    </lineage>
</organism>
<dbReference type="InterPro" id="IPR050182">
    <property type="entry name" value="Cytochrome_P450_fam2"/>
</dbReference>
<evidence type="ECO:0000313" key="14">
    <source>
        <dbReference type="EMBL" id="OBS69810.1"/>
    </source>
</evidence>
<dbReference type="GO" id="GO:0006805">
    <property type="term" value="P:xenobiotic metabolic process"/>
    <property type="evidence" value="ECO:0007669"/>
    <property type="project" value="TreeGrafter"/>
</dbReference>
<dbReference type="GO" id="GO:0005506">
    <property type="term" value="F:iron ion binding"/>
    <property type="evidence" value="ECO:0007669"/>
    <property type="project" value="InterPro"/>
</dbReference>
<comment type="similarity">
    <text evidence="4">Belongs to the cytochrome P450 family.</text>
</comment>
<comment type="subcellular location">
    <subcellularLocation>
        <location evidence="3">Endoplasmic reticulum membrane</location>
        <topology evidence="3">Peripheral membrane protein</topology>
    </subcellularLocation>
    <subcellularLocation>
        <location evidence="2">Microsome membrane</location>
        <topology evidence="2">Peripheral membrane protein</topology>
    </subcellularLocation>
</comment>
<dbReference type="GO" id="GO:0008392">
    <property type="term" value="F:arachidonate epoxygenase activity"/>
    <property type="evidence" value="ECO:0007669"/>
    <property type="project" value="TreeGrafter"/>
</dbReference>
<evidence type="ECO:0000256" key="13">
    <source>
        <dbReference type="ARBA" id="ARBA00023136"/>
    </source>
</evidence>
<evidence type="ECO:0000256" key="11">
    <source>
        <dbReference type="ARBA" id="ARBA00023004"/>
    </source>
</evidence>
<dbReference type="PANTHER" id="PTHR24300">
    <property type="entry name" value="CYTOCHROME P450 508A4-RELATED"/>
    <property type="match status" value="1"/>
</dbReference>
<dbReference type="STRING" id="56216.A0A1A6GW07"/>
<dbReference type="GO" id="GO:0016712">
    <property type="term" value="F:oxidoreductase activity, acting on paired donors, with incorporation or reduction of molecular oxygen, reduced flavin or flavoprotein as one donor, and incorporation of one atom of oxygen"/>
    <property type="evidence" value="ECO:0007669"/>
    <property type="project" value="UniProtKB-EC"/>
</dbReference>
<dbReference type="Proteomes" id="UP000092124">
    <property type="component" value="Unassembled WGS sequence"/>
</dbReference>
<keyword evidence="11" id="KW-0408">Iron</keyword>
<dbReference type="Gene3D" id="1.10.630.10">
    <property type="entry name" value="Cytochrome P450"/>
    <property type="match status" value="1"/>
</dbReference>
<evidence type="ECO:0000256" key="7">
    <source>
        <dbReference type="ARBA" id="ARBA00022723"/>
    </source>
</evidence>
<gene>
    <name evidence="14" type="ORF">A6R68_01650</name>
</gene>
<evidence type="ECO:0000256" key="6">
    <source>
        <dbReference type="ARBA" id="ARBA00022617"/>
    </source>
</evidence>
<keyword evidence="9" id="KW-0492">Microsome</keyword>
<protein>
    <recommendedName>
        <fullName evidence="5">unspecific monooxygenase</fullName>
        <ecNumber evidence="5">1.14.14.1</ecNumber>
    </recommendedName>
</protein>
<comment type="caution">
    <text evidence="14">The sequence shown here is derived from an EMBL/GenBank/DDBJ whole genome shotgun (WGS) entry which is preliminary data.</text>
</comment>
<keyword evidence="13" id="KW-0472">Membrane</keyword>
<dbReference type="InterPro" id="IPR001128">
    <property type="entry name" value="Cyt_P450"/>
</dbReference>
<dbReference type="Pfam" id="PF00067">
    <property type="entry name" value="p450"/>
    <property type="match status" value="1"/>
</dbReference>
<comment type="cofactor">
    <cofactor evidence="1">
        <name>heme</name>
        <dbReference type="ChEBI" id="CHEBI:30413"/>
    </cofactor>
</comment>
<dbReference type="PRINTS" id="PR00463">
    <property type="entry name" value="EP450I"/>
</dbReference>
<dbReference type="InterPro" id="IPR036396">
    <property type="entry name" value="Cyt_P450_sf"/>
</dbReference>
<accession>A0A1A6GW07</accession>
<evidence type="ECO:0000313" key="15">
    <source>
        <dbReference type="Proteomes" id="UP000092124"/>
    </source>
</evidence>
<dbReference type="GO" id="GO:0020037">
    <property type="term" value="F:heme binding"/>
    <property type="evidence" value="ECO:0007669"/>
    <property type="project" value="InterPro"/>
</dbReference>
<dbReference type="PANTHER" id="PTHR24300:SF356">
    <property type="entry name" value="CYTOCHROME P450 2E1"/>
    <property type="match status" value="1"/>
</dbReference>
<dbReference type="EC" id="1.14.14.1" evidence="5"/>
<name>A0A1A6GW07_NEOLE</name>
<dbReference type="SUPFAM" id="SSF48264">
    <property type="entry name" value="Cytochrome P450"/>
    <property type="match status" value="1"/>
</dbReference>
<evidence type="ECO:0000256" key="9">
    <source>
        <dbReference type="ARBA" id="ARBA00022848"/>
    </source>
</evidence>
<proteinExistence type="inferred from homology"/>
<evidence type="ECO:0000256" key="8">
    <source>
        <dbReference type="ARBA" id="ARBA00022824"/>
    </source>
</evidence>
<evidence type="ECO:0000256" key="4">
    <source>
        <dbReference type="ARBA" id="ARBA00010617"/>
    </source>
</evidence>
<keyword evidence="6" id="KW-0349">Heme</keyword>
<evidence type="ECO:0000256" key="3">
    <source>
        <dbReference type="ARBA" id="ARBA00004406"/>
    </source>
</evidence>
<evidence type="ECO:0000256" key="2">
    <source>
        <dbReference type="ARBA" id="ARBA00004174"/>
    </source>
</evidence>
<evidence type="ECO:0000256" key="12">
    <source>
        <dbReference type="ARBA" id="ARBA00023033"/>
    </source>
</evidence>
<keyword evidence="15" id="KW-1185">Reference proteome</keyword>
<dbReference type="InterPro" id="IPR002401">
    <property type="entry name" value="Cyt_P450_E_grp-I"/>
</dbReference>